<name>A0A382N077_9ZZZZ</name>
<keyword evidence="1" id="KW-0378">Hydrolase</keyword>
<evidence type="ECO:0000259" key="2">
    <source>
        <dbReference type="PROSITE" id="PS50263"/>
    </source>
</evidence>
<dbReference type="PROSITE" id="PS01227">
    <property type="entry name" value="UPF0012"/>
    <property type="match status" value="1"/>
</dbReference>
<feature type="non-terminal residue" evidence="3">
    <location>
        <position position="1"/>
    </location>
</feature>
<dbReference type="Pfam" id="PF00795">
    <property type="entry name" value="CN_hydrolase"/>
    <property type="match status" value="1"/>
</dbReference>
<dbReference type="CDD" id="cd07572">
    <property type="entry name" value="nit"/>
    <property type="match status" value="1"/>
</dbReference>
<dbReference type="SUPFAM" id="SSF56317">
    <property type="entry name" value="Carbon-nitrogen hydrolase"/>
    <property type="match status" value="1"/>
</dbReference>
<dbReference type="InterPro" id="IPR045254">
    <property type="entry name" value="Nit1/2_C-N_Hydrolase"/>
</dbReference>
<protein>
    <recommendedName>
        <fullName evidence="2">CN hydrolase domain-containing protein</fullName>
    </recommendedName>
</protein>
<evidence type="ECO:0000256" key="1">
    <source>
        <dbReference type="ARBA" id="ARBA00022801"/>
    </source>
</evidence>
<dbReference type="PROSITE" id="PS50263">
    <property type="entry name" value="CN_HYDROLASE"/>
    <property type="match status" value="1"/>
</dbReference>
<dbReference type="Gene3D" id="3.60.110.10">
    <property type="entry name" value="Carbon-nitrogen hydrolase"/>
    <property type="match status" value="1"/>
</dbReference>
<proteinExistence type="predicted"/>
<dbReference type="AlphaFoldDB" id="A0A382N077"/>
<gene>
    <name evidence="3" type="ORF">METZ01_LOCUS307270</name>
</gene>
<sequence length="246" mass="27024">TTPECAAMIEVGRKNIQAKSFMENDHPALAAFQDWAQETGAWLLAGSLSVLLESEERLANRQYLIDPSGKIIAKYDKIHMFDVVLPNGKNLRESNNYRPGSQAVLAPLPWCQLGLSICYDLRFPHLYRDLAKLGAEVLVIPSAFMQITGEAHWHVLMRARAIETGCFIIAAAQCGEHVAGRLSYGHSVIIAPWGEVLSDAGTEVGVSMAQIDLAAVNKARGHIPALEHDRVYDFIDFNRGISNAAD</sequence>
<dbReference type="PANTHER" id="PTHR23088">
    <property type="entry name" value="NITRILASE-RELATED"/>
    <property type="match status" value="1"/>
</dbReference>
<dbReference type="InterPro" id="IPR001110">
    <property type="entry name" value="UPF0012_CS"/>
</dbReference>
<evidence type="ECO:0000313" key="3">
    <source>
        <dbReference type="EMBL" id="SVC54416.1"/>
    </source>
</evidence>
<dbReference type="InterPro" id="IPR036526">
    <property type="entry name" value="C-N_Hydrolase_sf"/>
</dbReference>
<accession>A0A382N077</accession>
<dbReference type="PANTHER" id="PTHR23088:SF27">
    <property type="entry name" value="DEAMINATED GLUTATHIONE AMIDASE"/>
    <property type="match status" value="1"/>
</dbReference>
<dbReference type="InterPro" id="IPR003010">
    <property type="entry name" value="C-N_Hydrolase"/>
</dbReference>
<feature type="domain" description="CN hydrolase" evidence="2">
    <location>
        <begin position="1"/>
        <end position="213"/>
    </location>
</feature>
<dbReference type="EMBL" id="UINC01097041">
    <property type="protein sequence ID" value="SVC54416.1"/>
    <property type="molecule type" value="Genomic_DNA"/>
</dbReference>
<dbReference type="GO" id="GO:0016811">
    <property type="term" value="F:hydrolase activity, acting on carbon-nitrogen (but not peptide) bonds, in linear amides"/>
    <property type="evidence" value="ECO:0007669"/>
    <property type="project" value="InterPro"/>
</dbReference>
<reference evidence="3" key="1">
    <citation type="submission" date="2018-05" db="EMBL/GenBank/DDBJ databases">
        <authorList>
            <person name="Lanie J.A."/>
            <person name="Ng W.-L."/>
            <person name="Kazmierczak K.M."/>
            <person name="Andrzejewski T.M."/>
            <person name="Davidsen T.M."/>
            <person name="Wayne K.J."/>
            <person name="Tettelin H."/>
            <person name="Glass J.I."/>
            <person name="Rusch D."/>
            <person name="Podicherti R."/>
            <person name="Tsui H.-C.T."/>
            <person name="Winkler M.E."/>
        </authorList>
    </citation>
    <scope>NUCLEOTIDE SEQUENCE</scope>
</reference>
<organism evidence="3">
    <name type="scientific">marine metagenome</name>
    <dbReference type="NCBI Taxonomy" id="408172"/>
    <lineage>
        <taxon>unclassified sequences</taxon>
        <taxon>metagenomes</taxon>
        <taxon>ecological metagenomes</taxon>
    </lineage>
</organism>